<dbReference type="PANTHER" id="PTHR34585:SF22">
    <property type="entry name" value="HELIX-TURN-HELIX DOMAIN-CONTAINING PROTEIN"/>
    <property type="match status" value="1"/>
</dbReference>
<keyword evidence="3" id="KW-1185">Reference proteome</keyword>
<dbReference type="InterPro" id="IPR041657">
    <property type="entry name" value="HTH_17"/>
</dbReference>
<gene>
    <name evidence="2" type="ORF">CW751_07980</name>
</gene>
<proteinExistence type="predicted"/>
<evidence type="ECO:0000259" key="1">
    <source>
        <dbReference type="Pfam" id="PF12728"/>
    </source>
</evidence>
<evidence type="ECO:0000313" key="3">
    <source>
        <dbReference type="Proteomes" id="UP000236654"/>
    </source>
</evidence>
<dbReference type="Pfam" id="PF12728">
    <property type="entry name" value="HTH_17"/>
    <property type="match status" value="1"/>
</dbReference>
<evidence type="ECO:0000313" key="2">
    <source>
        <dbReference type="EMBL" id="PKR80699.1"/>
    </source>
</evidence>
<keyword evidence="2" id="KW-0238">DNA-binding</keyword>
<comment type="caution">
    <text evidence="2">The sequence shown here is derived from an EMBL/GenBank/DDBJ whole genome shotgun (WGS) entry which is preliminary data.</text>
</comment>
<dbReference type="InterPro" id="IPR009061">
    <property type="entry name" value="DNA-bd_dom_put_sf"/>
</dbReference>
<organism evidence="2 3">
    <name type="scientific">Brumimicrobium salinarum</name>
    <dbReference type="NCBI Taxonomy" id="2058658"/>
    <lineage>
        <taxon>Bacteria</taxon>
        <taxon>Pseudomonadati</taxon>
        <taxon>Bacteroidota</taxon>
        <taxon>Flavobacteriia</taxon>
        <taxon>Flavobacteriales</taxon>
        <taxon>Crocinitomicaceae</taxon>
        <taxon>Brumimicrobium</taxon>
    </lineage>
</organism>
<dbReference type="SUPFAM" id="SSF46955">
    <property type="entry name" value="Putative DNA-binding domain"/>
    <property type="match status" value="1"/>
</dbReference>
<dbReference type="GO" id="GO:0003677">
    <property type="term" value="F:DNA binding"/>
    <property type="evidence" value="ECO:0007669"/>
    <property type="project" value="UniProtKB-KW"/>
</dbReference>
<dbReference type="PANTHER" id="PTHR34585">
    <property type="match status" value="1"/>
</dbReference>
<dbReference type="Proteomes" id="UP000236654">
    <property type="component" value="Unassembled WGS sequence"/>
</dbReference>
<protein>
    <submittedName>
        <fullName evidence="2">DNA-binding protein</fullName>
    </submittedName>
</protein>
<dbReference type="OrthoDB" id="1524679at2"/>
<dbReference type="RefSeq" id="WP_101334481.1">
    <property type="nucleotide sequence ID" value="NZ_PJNI01000008.1"/>
</dbReference>
<accession>A0A2I0R2B2</accession>
<dbReference type="AlphaFoldDB" id="A0A2I0R2B2"/>
<reference evidence="2 3" key="1">
    <citation type="submission" date="2017-12" db="EMBL/GenBank/DDBJ databases">
        <title>The draft genome sequence of Brumimicrobium saltpan LHR20.</title>
        <authorList>
            <person name="Do Z.-J."/>
            <person name="Luo H.-R."/>
        </authorList>
    </citation>
    <scope>NUCLEOTIDE SEQUENCE [LARGE SCALE GENOMIC DNA]</scope>
    <source>
        <strain evidence="2 3">LHR20</strain>
    </source>
</reference>
<sequence>MATTVLTTDDLREFKHELLEEIKSLINEEKPEPKKWLKSSQVRKMLSISSGTLQTLRVDGVIPFSRVGGSIYYAYDDIVKILKENKVVNR</sequence>
<name>A0A2I0R2B2_9FLAO</name>
<feature type="domain" description="Helix-turn-helix" evidence="1">
    <location>
        <begin position="36"/>
        <end position="85"/>
    </location>
</feature>
<dbReference type="EMBL" id="PJNI01000008">
    <property type="protein sequence ID" value="PKR80699.1"/>
    <property type="molecule type" value="Genomic_DNA"/>
</dbReference>